<name>A0ABS9X675_9GAMM</name>
<reference evidence="1" key="1">
    <citation type="submission" date="2022-01" db="EMBL/GenBank/DDBJ databases">
        <title>Colwellia maritima, isolated from seawater.</title>
        <authorList>
            <person name="Kristyanto S."/>
            <person name="Jung J."/>
            <person name="Jeon C.O."/>
        </authorList>
    </citation>
    <scope>NUCLEOTIDE SEQUENCE</scope>
    <source>
        <strain evidence="1">MSW7</strain>
    </source>
</reference>
<dbReference type="Gene3D" id="3.40.50.720">
    <property type="entry name" value="NAD(P)-binding Rossmann-like Domain"/>
    <property type="match status" value="1"/>
</dbReference>
<evidence type="ECO:0000313" key="1">
    <source>
        <dbReference type="EMBL" id="MCI2285727.1"/>
    </source>
</evidence>
<keyword evidence="2" id="KW-1185">Reference proteome</keyword>
<dbReference type="InterPro" id="IPR036291">
    <property type="entry name" value="NAD(P)-bd_dom_sf"/>
</dbReference>
<evidence type="ECO:0008006" key="3">
    <source>
        <dbReference type="Google" id="ProtNLM"/>
    </source>
</evidence>
<proteinExistence type="predicted"/>
<dbReference type="RefSeq" id="WP_242288605.1">
    <property type="nucleotide sequence ID" value="NZ_JAKKSL010000006.1"/>
</dbReference>
<protein>
    <recommendedName>
        <fullName evidence="3">Pyrroline-5-carboxylate reductase catalytic N-terminal domain-containing protein</fullName>
    </recommendedName>
</protein>
<gene>
    <name evidence="1" type="ORF">L3081_23045</name>
</gene>
<organism evidence="1 2">
    <name type="scientific">Colwellia maritima</name>
    <dbReference type="NCBI Taxonomy" id="2912588"/>
    <lineage>
        <taxon>Bacteria</taxon>
        <taxon>Pseudomonadati</taxon>
        <taxon>Pseudomonadota</taxon>
        <taxon>Gammaproteobacteria</taxon>
        <taxon>Alteromonadales</taxon>
        <taxon>Colwelliaceae</taxon>
        <taxon>Colwellia</taxon>
    </lineage>
</organism>
<sequence length="65" mass="6873">MSKTHHYVEKPLSVGIIGCGWLGKALAVSLQAKKMSVLATSGRAENVVTLNQQAIIAQQLTLPDG</sequence>
<evidence type="ECO:0000313" key="2">
    <source>
        <dbReference type="Proteomes" id="UP001139646"/>
    </source>
</evidence>
<dbReference type="EMBL" id="JAKKSL010000006">
    <property type="protein sequence ID" value="MCI2285727.1"/>
    <property type="molecule type" value="Genomic_DNA"/>
</dbReference>
<dbReference type="SUPFAM" id="SSF51735">
    <property type="entry name" value="NAD(P)-binding Rossmann-fold domains"/>
    <property type="match status" value="1"/>
</dbReference>
<accession>A0ABS9X675</accession>
<dbReference type="Proteomes" id="UP001139646">
    <property type="component" value="Unassembled WGS sequence"/>
</dbReference>
<comment type="caution">
    <text evidence="1">The sequence shown here is derived from an EMBL/GenBank/DDBJ whole genome shotgun (WGS) entry which is preliminary data.</text>
</comment>